<comment type="caution">
    <text evidence="6">The sequence shown here is derived from an EMBL/GenBank/DDBJ whole genome shotgun (WGS) entry which is preliminary data.</text>
</comment>
<dbReference type="EC" id="3.1.1.-" evidence="4"/>
<evidence type="ECO:0000313" key="7">
    <source>
        <dbReference type="Proteomes" id="UP000593567"/>
    </source>
</evidence>
<accession>A0A7J7KMV6</accession>
<gene>
    <name evidence="6" type="ORF">EB796_002215</name>
</gene>
<evidence type="ECO:0000256" key="2">
    <source>
        <dbReference type="ARBA" id="ARBA00022487"/>
    </source>
</evidence>
<dbReference type="Proteomes" id="UP000593567">
    <property type="component" value="Unassembled WGS sequence"/>
</dbReference>
<dbReference type="GO" id="GO:0006581">
    <property type="term" value="P:acetylcholine catabolic process"/>
    <property type="evidence" value="ECO:0007669"/>
    <property type="project" value="TreeGrafter"/>
</dbReference>
<name>A0A7J7KMV6_BUGNE</name>
<proteinExistence type="inferred from homology"/>
<reference evidence="6" key="1">
    <citation type="submission" date="2020-06" db="EMBL/GenBank/DDBJ databases">
        <title>Draft genome of Bugula neritina, a colonial animal packing powerful symbionts and potential medicines.</title>
        <authorList>
            <person name="Rayko M."/>
        </authorList>
    </citation>
    <scope>NUCLEOTIDE SEQUENCE [LARGE SCALE GENOMIC DNA]</scope>
    <source>
        <strain evidence="6">Kwan_BN1</strain>
    </source>
</reference>
<dbReference type="InterPro" id="IPR050654">
    <property type="entry name" value="AChE-related_enzymes"/>
</dbReference>
<evidence type="ECO:0000313" key="6">
    <source>
        <dbReference type="EMBL" id="KAF6039477.1"/>
    </source>
</evidence>
<dbReference type="GO" id="GO:0005615">
    <property type="term" value="C:extracellular space"/>
    <property type="evidence" value="ECO:0007669"/>
    <property type="project" value="TreeGrafter"/>
</dbReference>
<evidence type="ECO:0000256" key="4">
    <source>
        <dbReference type="RuleBase" id="RU361235"/>
    </source>
</evidence>
<protein>
    <recommendedName>
        <fullName evidence="4">Carboxylic ester hydrolase</fullName>
        <ecNumber evidence="4">3.1.1.-</ecNumber>
    </recommendedName>
</protein>
<dbReference type="SUPFAM" id="SSF52058">
    <property type="entry name" value="L domain-like"/>
    <property type="match status" value="1"/>
</dbReference>
<dbReference type="OrthoDB" id="408631at2759"/>
<keyword evidence="3 4" id="KW-0378">Hydrolase</keyword>
<dbReference type="GO" id="GO:0003990">
    <property type="term" value="F:acetylcholinesterase activity"/>
    <property type="evidence" value="ECO:0007669"/>
    <property type="project" value="TreeGrafter"/>
</dbReference>
<dbReference type="InterPro" id="IPR002018">
    <property type="entry name" value="CarbesteraseB"/>
</dbReference>
<dbReference type="PANTHER" id="PTHR43918">
    <property type="entry name" value="ACETYLCHOLINESTERASE"/>
    <property type="match status" value="1"/>
</dbReference>
<dbReference type="Pfam" id="PF00135">
    <property type="entry name" value="COesterase"/>
    <property type="match status" value="1"/>
</dbReference>
<dbReference type="PROSITE" id="PS51450">
    <property type="entry name" value="LRR"/>
    <property type="match status" value="2"/>
</dbReference>
<dbReference type="InterPro" id="IPR001611">
    <property type="entry name" value="Leu-rich_rpt"/>
</dbReference>
<dbReference type="Pfam" id="PF13855">
    <property type="entry name" value="LRR_8"/>
    <property type="match status" value="1"/>
</dbReference>
<keyword evidence="7" id="KW-1185">Reference proteome</keyword>
<sequence>MSGRPCEIERCTCDIPGVMDCSDSQITQFSVPPTLNTTGIRVLKLNHNHLNSIPDLSPFTDLESLDLSYNKISFIGPFVFASNTRLLHLNISFNNILLSNKTISRDSFKGLTTLKTLSISADPVVTLNHGGQLRGKQFNYGYVPVDLFLGVRYAAPPVGSLRFKRPAPVDVWTGVRNATSVGQPCAQRDPIFGASSENEDCLFLDITVPGGVDLNKKKPVMVWIYGGGYVTGTKNGYLGTTLAVKGDVIVVTINYRLAMLGFLYDGPGTGNFGLWDQRAAIMWVKQNIDKFGGDPELITIFGESAGAGSVSAQMMSRHNGGLFQRAIQESTYAYYFTEAKQVNYTFLPVPSWVGEKSSHADELPFVFGSPYSKENSLEKVYFGDNVPADARLWLNFFEGLTDKDKPLSDVMMRTWTNFAKSGNPNLPVPLPVGTPTWPLFNVSADTVMEFNSAGLKVIATPEKDRLLNLTETLFAARTAQVNADKAPVTCTTAKKPVTNENVFG</sequence>
<feature type="domain" description="Carboxylesterase type B" evidence="5">
    <location>
        <begin position="122"/>
        <end position="330"/>
    </location>
</feature>
<dbReference type="AlphaFoldDB" id="A0A7J7KMV6"/>
<evidence type="ECO:0000259" key="5">
    <source>
        <dbReference type="Pfam" id="PF00135"/>
    </source>
</evidence>
<evidence type="ECO:0000256" key="3">
    <source>
        <dbReference type="ARBA" id="ARBA00022801"/>
    </source>
</evidence>
<dbReference type="InterPro" id="IPR029058">
    <property type="entry name" value="AB_hydrolase_fold"/>
</dbReference>
<dbReference type="EMBL" id="VXIV02000253">
    <property type="protein sequence ID" value="KAF6039477.1"/>
    <property type="molecule type" value="Genomic_DNA"/>
</dbReference>
<dbReference type="GO" id="GO:0019695">
    <property type="term" value="P:choline metabolic process"/>
    <property type="evidence" value="ECO:0007669"/>
    <property type="project" value="TreeGrafter"/>
</dbReference>
<dbReference type="InterPro" id="IPR032675">
    <property type="entry name" value="LRR_dom_sf"/>
</dbReference>
<dbReference type="PROSITE" id="PS00122">
    <property type="entry name" value="CARBOXYLESTERASE_B_1"/>
    <property type="match status" value="1"/>
</dbReference>
<dbReference type="SUPFAM" id="SSF53474">
    <property type="entry name" value="alpha/beta-Hydrolases"/>
    <property type="match status" value="1"/>
</dbReference>
<evidence type="ECO:0000256" key="1">
    <source>
        <dbReference type="ARBA" id="ARBA00005964"/>
    </source>
</evidence>
<comment type="similarity">
    <text evidence="1 4">Belongs to the type-B carboxylesterase/lipase family.</text>
</comment>
<keyword evidence="2" id="KW-0719">Serine esterase</keyword>
<dbReference type="GO" id="GO:0005886">
    <property type="term" value="C:plasma membrane"/>
    <property type="evidence" value="ECO:0007669"/>
    <property type="project" value="TreeGrafter"/>
</dbReference>
<dbReference type="PANTHER" id="PTHR43918:SF4">
    <property type="entry name" value="CARBOXYLIC ESTER HYDROLASE"/>
    <property type="match status" value="1"/>
</dbReference>
<dbReference type="Gene3D" id="3.40.50.1820">
    <property type="entry name" value="alpha/beta hydrolase"/>
    <property type="match status" value="2"/>
</dbReference>
<dbReference type="InterPro" id="IPR019826">
    <property type="entry name" value="Carboxylesterase_B_AS"/>
</dbReference>
<dbReference type="Gene3D" id="3.80.10.10">
    <property type="entry name" value="Ribonuclease Inhibitor"/>
    <property type="match status" value="1"/>
</dbReference>
<organism evidence="6 7">
    <name type="scientific">Bugula neritina</name>
    <name type="common">Brown bryozoan</name>
    <name type="synonym">Sertularia neritina</name>
    <dbReference type="NCBI Taxonomy" id="10212"/>
    <lineage>
        <taxon>Eukaryota</taxon>
        <taxon>Metazoa</taxon>
        <taxon>Spiralia</taxon>
        <taxon>Lophotrochozoa</taxon>
        <taxon>Bryozoa</taxon>
        <taxon>Gymnolaemata</taxon>
        <taxon>Cheilostomatida</taxon>
        <taxon>Flustrina</taxon>
        <taxon>Buguloidea</taxon>
        <taxon>Bugulidae</taxon>
        <taxon>Bugula</taxon>
    </lineage>
</organism>